<dbReference type="GeneID" id="89932779"/>
<organism evidence="1 2">
    <name type="scientific">Canariomyces notabilis</name>
    <dbReference type="NCBI Taxonomy" id="2074819"/>
    <lineage>
        <taxon>Eukaryota</taxon>
        <taxon>Fungi</taxon>
        <taxon>Dikarya</taxon>
        <taxon>Ascomycota</taxon>
        <taxon>Pezizomycotina</taxon>
        <taxon>Sordariomycetes</taxon>
        <taxon>Sordariomycetidae</taxon>
        <taxon>Sordariales</taxon>
        <taxon>Chaetomiaceae</taxon>
        <taxon>Canariomyces</taxon>
    </lineage>
</organism>
<reference evidence="1" key="2">
    <citation type="submission" date="2023-05" db="EMBL/GenBank/DDBJ databases">
        <authorList>
            <consortium name="Lawrence Berkeley National Laboratory"/>
            <person name="Steindorff A."/>
            <person name="Hensen N."/>
            <person name="Bonometti L."/>
            <person name="Westerberg I."/>
            <person name="Brannstrom I.O."/>
            <person name="Guillou S."/>
            <person name="Cros-Aarteil S."/>
            <person name="Calhoun S."/>
            <person name="Haridas S."/>
            <person name="Kuo A."/>
            <person name="Mondo S."/>
            <person name="Pangilinan J."/>
            <person name="Riley R."/>
            <person name="Labutti K."/>
            <person name="Andreopoulos B."/>
            <person name="Lipzen A."/>
            <person name="Chen C."/>
            <person name="Yanf M."/>
            <person name="Daum C."/>
            <person name="Ng V."/>
            <person name="Clum A."/>
            <person name="Ohm R."/>
            <person name="Martin F."/>
            <person name="Silar P."/>
            <person name="Natvig D."/>
            <person name="Lalanne C."/>
            <person name="Gautier V."/>
            <person name="Ament-Velasquez S.L."/>
            <person name="Kruys A."/>
            <person name="Hutchinson M.I."/>
            <person name="Powell A.J."/>
            <person name="Barry K."/>
            <person name="Miller A.N."/>
            <person name="Grigoriev I.V."/>
            <person name="Debuchy R."/>
            <person name="Gladieux P."/>
            <person name="Thoren M.H."/>
            <person name="Johannesson H."/>
        </authorList>
    </citation>
    <scope>NUCLEOTIDE SEQUENCE</scope>
    <source>
        <strain evidence="1">CBS 508.74</strain>
    </source>
</reference>
<reference evidence="1" key="1">
    <citation type="journal article" date="2023" name="Mol. Phylogenet. Evol.">
        <title>Genome-scale phylogeny and comparative genomics of the fungal order Sordariales.</title>
        <authorList>
            <person name="Hensen N."/>
            <person name="Bonometti L."/>
            <person name="Westerberg I."/>
            <person name="Brannstrom I.O."/>
            <person name="Guillou S."/>
            <person name="Cros-Aarteil S."/>
            <person name="Calhoun S."/>
            <person name="Haridas S."/>
            <person name="Kuo A."/>
            <person name="Mondo S."/>
            <person name="Pangilinan J."/>
            <person name="Riley R."/>
            <person name="LaButti K."/>
            <person name="Andreopoulos B."/>
            <person name="Lipzen A."/>
            <person name="Chen C."/>
            <person name="Yan M."/>
            <person name="Daum C."/>
            <person name="Ng V."/>
            <person name="Clum A."/>
            <person name="Steindorff A."/>
            <person name="Ohm R.A."/>
            <person name="Martin F."/>
            <person name="Silar P."/>
            <person name="Natvig D.O."/>
            <person name="Lalanne C."/>
            <person name="Gautier V."/>
            <person name="Ament-Velasquez S.L."/>
            <person name="Kruys A."/>
            <person name="Hutchinson M.I."/>
            <person name="Powell A.J."/>
            <person name="Barry K."/>
            <person name="Miller A.N."/>
            <person name="Grigoriev I.V."/>
            <person name="Debuchy R."/>
            <person name="Gladieux P."/>
            <person name="Hiltunen Thoren M."/>
            <person name="Johannesson H."/>
        </authorList>
    </citation>
    <scope>NUCLEOTIDE SEQUENCE</scope>
    <source>
        <strain evidence="1">CBS 508.74</strain>
    </source>
</reference>
<dbReference type="SUPFAM" id="SSF56784">
    <property type="entry name" value="HAD-like"/>
    <property type="match status" value="1"/>
</dbReference>
<dbReference type="InterPro" id="IPR036412">
    <property type="entry name" value="HAD-like_sf"/>
</dbReference>
<dbReference type="AlphaFoldDB" id="A0AAN6TC82"/>
<dbReference type="RefSeq" id="XP_064669259.1">
    <property type="nucleotide sequence ID" value="XM_064808656.1"/>
</dbReference>
<dbReference type="InterPro" id="IPR023214">
    <property type="entry name" value="HAD_sf"/>
</dbReference>
<dbReference type="Gene3D" id="3.40.50.1000">
    <property type="entry name" value="HAD superfamily/HAD-like"/>
    <property type="match status" value="3"/>
</dbReference>
<dbReference type="Proteomes" id="UP001302812">
    <property type="component" value="Unassembled WGS sequence"/>
</dbReference>
<keyword evidence="2" id="KW-1185">Reference proteome</keyword>
<accession>A0AAN6TC82</accession>
<evidence type="ECO:0000313" key="2">
    <source>
        <dbReference type="Proteomes" id="UP001302812"/>
    </source>
</evidence>
<gene>
    <name evidence="1" type="ORF">N656DRAFT_148287</name>
</gene>
<name>A0AAN6TC82_9PEZI</name>
<sequence>MQMPEISSAATSSLSTTIRVLSSATVGFVIDLSTIFNRTDSGHYLPAAGARETICRLQNSSIPFVITAMKTKVTETEVARWLSAQLGLGVNRECITLPQSPFRTFASTYKGRTILAVGSQEERVRRFALNYGFEHVLTCKDIASRKHRGQIVSAIFVFWVPNDWDRDTRTVIDMLLSDHGRVGTRFGGSLDERFFDTQPTLYICMADTSAAGHQPVVRGGKTWFDTLLKRWREETGGLPLEYYACGMGCDGLTIHTADKVLNGYRQEPYRSLTEQSSAEHPR</sequence>
<protein>
    <submittedName>
        <fullName evidence="1">Uncharacterized protein</fullName>
    </submittedName>
</protein>
<evidence type="ECO:0000313" key="1">
    <source>
        <dbReference type="EMBL" id="KAK4111689.1"/>
    </source>
</evidence>
<comment type="caution">
    <text evidence="1">The sequence shown here is derived from an EMBL/GenBank/DDBJ whole genome shotgun (WGS) entry which is preliminary data.</text>
</comment>
<dbReference type="EMBL" id="MU853345">
    <property type="protein sequence ID" value="KAK4111689.1"/>
    <property type="molecule type" value="Genomic_DNA"/>
</dbReference>
<proteinExistence type="predicted"/>